<sequence>MFEGARLKIERGNQHIVDLRSTINAFLQRHPYTLSVRHNPNGNEITIEMNLREQAPSAIPLILGDSIHNLRTALDHATWELIGLDGGTQDRYTTFPTGAELPGYKGTCNGIKTPRSDTKEFLASFEAYKGGKGEILYALHCLDVEDKHIILTPTVNVSSIRRMTVIRPDGIVALTVTNQMCGMDKIGRSRIMTLGIVPGSTIEFNPDTDSTVDIFFGDIEFFKFQPIIPTIVQISNAVSHAIGQFDNFVKTRS</sequence>
<comment type="caution">
    <text evidence="1">The sequence shown here is derived from an EMBL/GenBank/DDBJ whole genome shotgun (WGS) entry which is preliminary data.</text>
</comment>
<accession>A0A7X6DSC9</accession>
<dbReference type="Proteomes" id="UP000534783">
    <property type="component" value="Unassembled WGS sequence"/>
</dbReference>
<proteinExistence type="predicted"/>
<keyword evidence="2" id="KW-1185">Reference proteome</keyword>
<dbReference type="AlphaFoldDB" id="A0A7X6DSC9"/>
<gene>
    <name evidence="1" type="ORF">MNODULE_16105</name>
</gene>
<evidence type="ECO:0000313" key="1">
    <source>
        <dbReference type="EMBL" id="NKE72274.1"/>
    </source>
</evidence>
<dbReference type="RefSeq" id="WP_168061780.1">
    <property type="nucleotide sequence ID" value="NZ_VTOW01000003.1"/>
</dbReference>
<organism evidence="1 2">
    <name type="scientific">Candidatus Manganitrophus noduliformans</name>
    <dbReference type="NCBI Taxonomy" id="2606439"/>
    <lineage>
        <taxon>Bacteria</taxon>
        <taxon>Pseudomonadati</taxon>
        <taxon>Nitrospirota</taxon>
        <taxon>Nitrospiria</taxon>
        <taxon>Candidatus Troglogloeales</taxon>
        <taxon>Candidatus Manganitrophaceae</taxon>
        <taxon>Candidatus Manganitrophus</taxon>
    </lineage>
</organism>
<protein>
    <submittedName>
        <fullName evidence="1">Uncharacterized protein</fullName>
    </submittedName>
</protein>
<reference evidence="1 2" key="1">
    <citation type="journal article" date="2020" name="Nature">
        <title>Bacterial chemolithoautotrophy via manganese oxidation.</title>
        <authorList>
            <person name="Yu H."/>
            <person name="Leadbetter J.R."/>
        </authorList>
    </citation>
    <scope>NUCLEOTIDE SEQUENCE [LARGE SCALE GENOMIC DNA]</scope>
    <source>
        <strain evidence="1 2">Mn-1</strain>
    </source>
</reference>
<name>A0A7X6DSC9_9BACT</name>
<evidence type="ECO:0000313" key="2">
    <source>
        <dbReference type="Proteomes" id="UP000534783"/>
    </source>
</evidence>
<dbReference type="EMBL" id="VTOW01000003">
    <property type="protein sequence ID" value="NKE72274.1"/>
    <property type="molecule type" value="Genomic_DNA"/>
</dbReference>